<dbReference type="PANTHER" id="PTHR19338:SF55">
    <property type="entry name" value="OS03G0422900 PROTEIN"/>
    <property type="match status" value="1"/>
</dbReference>
<protein>
    <recommendedName>
        <fullName evidence="6">Disease resistance N-terminal domain-containing protein</fullName>
    </recommendedName>
</protein>
<dbReference type="AlphaFoldDB" id="A0A9R1NNP1"/>
<keyword evidence="5" id="KW-0611">Plant defense</keyword>
<dbReference type="GO" id="GO:0000166">
    <property type="term" value="F:nucleotide binding"/>
    <property type="evidence" value="ECO:0007669"/>
    <property type="project" value="UniProtKB-KW"/>
</dbReference>
<evidence type="ECO:0000256" key="1">
    <source>
        <dbReference type="ARBA" id="ARBA00008894"/>
    </source>
</evidence>
<accession>A0A9R1NNP1</accession>
<dbReference type="InterPro" id="IPR041118">
    <property type="entry name" value="Rx_N"/>
</dbReference>
<sequence length="139" mass="15612">MEHPVVSAGGGAINILLCKLGAVLIQEAQLLGGIRGELEYMKDELESMTAFLQDLAEEGNRRKQVKVWMKQVREVAYDVEDCVDEFTYHLGSTTSGSGLAGLFHRCIRFMQTVRVRRQIAKQIQQLKARATSISDRNSR</sequence>
<keyword evidence="4" id="KW-0547">Nucleotide-binding</keyword>
<name>A0A9R1NNP1_TRITD</name>
<evidence type="ECO:0000313" key="7">
    <source>
        <dbReference type="EMBL" id="VAH28269.1"/>
    </source>
</evidence>
<evidence type="ECO:0000256" key="3">
    <source>
        <dbReference type="ARBA" id="ARBA00022737"/>
    </source>
</evidence>
<evidence type="ECO:0000256" key="4">
    <source>
        <dbReference type="ARBA" id="ARBA00022741"/>
    </source>
</evidence>
<feature type="domain" description="Disease resistance N-terminal" evidence="6">
    <location>
        <begin position="12"/>
        <end position="93"/>
    </location>
</feature>
<dbReference type="Proteomes" id="UP000324705">
    <property type="component" value="Chromosome 2A"/>
</dbReference>
<keyword evidence="8" id="KW-1185">Reference proteome</keyword>
<evidence type="ECO:0000256" key="5">
    <source>
        <dbReference type="ARBA" id="ARBA00022821"/>
    </source>
</evidence>
<reference evidence="7 8" key="1">
    <citation type="submission" date="2017-09" db="EMBL/GenBank/DDBJ databases">
        <authorList>
            <consortium name="International Durum Wheat Genome Sequencing Consortium (IDWGSC)"/>
            <person name="Milanesi L."/>
        </authorList>
    </citation>
    <scope>NUCLEOTIDE SEQUENCE [LARGE SCALE GENOMIC DNA]</scope>
    <source>
        <strain evidence="8">cv. Svevo</strain>
    </source>
</reference>
<evidence type="ECO:0000256" key="2">
    <source>
        <dbReference type="ARBA" id="ARBA00022614"/>
    </source>
</evidence>
<dbReference type="PANTHER" id="PTHR19338">
    <property type="entry name" value="TRANSLOCASE OF INNER MITOCHONDRIAL MEMBRANE 13 HOMOLOG"/>
    <property type="match status" value="1"/>
</dbReference>
<dbReference type="Pfam" id="PF18052">
    <property type="entry name" value="Rx_N"/>
    <property type="match status" value="1"/>
</dbReference>
<organism evidence="7 8">
    <name type="scientific">Triticum turgidum subsp. durum</name>
    <name type="common">Durum wheat</name>
    <name type="synonym">Triticum durum</name>
    <dbReference type="NCBI Taxonomy" id="4567"/>
    <lineage>
        <taxon>Eukaryota</taxon>
        <taxon>Viridiplantae</taxon>
        <taxon>Streptophyta</taxon>
        <taxon>Embryophyta</taxon>
        <taxon>Tracheophyta</taxon>
        <taxon>Spermatophyta</taxon>
        <taxon>Magnoliopsida</taxon>
        <taxon>Liliopsida</taxon>
        <taxon>Poales</taxon>
        <taxon>Poaceae</taxon>
        <taxon>BOP clade</taxon>
        <taxon>Pooideae</taxon>
        <taxon>Triticodae</taxon>
        <taxon>Triticeae</taxon>
        <taxon>Triticinae</taxon>
        <taxon>Triticum</taxon>
    </lineage>
</organism>
<dbReference type="Gramene" id="TRITD2Av1G060860.1">
    <property type="protein sequence ID" value="TRITD2Av1G060860.1"/>
    <property type="gene ID" value="TRITD2Av1G060860"/>
</dbReference>
<evidence type="ECO:0000313" key="8">
    <source>
        <dbReference type="Proteomes" id="UP000324705"/>
    </source>
</evidence>
<dbReference type="OMA" id="TSKIRDQ"/>
<evidence type="ECO:0000259" key="6">
    <source>
        <dbReference type="Pfam" id="PF18052"/>
    </source>
</evidence>
<comment type="similarity">
    <text evidence="1">Belongs to the disease resistance NB-LRR family.</text>
</comment>
<dbReference type="CDD" id="cd14798">
    <property type="entry name" value="RX-CC_like"/>
    <property type="match status" value="1"/>
</dbReference>
<proteinExistence type="inferred from homology"/>
<dbReference type="InterPro" id="IPR038005">
    <property type="entry name" value="RX-like_CC"/>
</dbReference>
<dbReference type="EMBL" id="LT934113">
    <property type="protein sequence ID" value="VAH28269.1"/>
    <property type="molecule type" value="Genomic_DNA"/>
</dbReference>
<dbReference type="GO" id="GO:0006952">
    <property type="term" value="P:defense response"/>
    <property type="evidence" value="ECO:0007669"/>
    <property type="project" value="UniProtKB-KW"/>
</dbReference>
<keyword evidence="2" id="KW-0433">Leucine-rich repeat</keyword>
<keyword evidence="3" id="KW-0677">Repeat</keyword>
<dbReference type="Gene3D" id="1.20.5.4130">
    <property type="match status" value="1"/>
</dbReference>
<gene>
    <name evidence="7" type="ORF">TRITD_2Av1G060860</name>
</gene>